<dbReference type="EMBL" id="JAHUTJ010017553">
    <property type="protein sequence ID" value="MED6270925.1"/>
    <property type="molecule type" value="Genomic_DNA"/>
</dbReference>
<protein>
    <submittedName>
        <fullName evidence="1">Uncharacterized protein</fullName>
    </submittedName>
</protein>
<comment type="caution">
    <text evidence="1">The sequence shown here is derived from an EMBL/GenBank/DDBJ whole genome shotgun (WGS) entry which is preliminary data.</text>
</comment>
<evidence type="ECO:0000313" key="2">
    <source>
        <dbReference type="Proteomes" id="UP001352852"/>
    </source>
</evidence>
<organism evidence="1 2">
    <name type="scientific">Characodon lateralis</name>
    <dbReference type="NCBI Taxonomy" id="208331"/>
    <lineage>
        <taxon>Eukaryota</taxon>
        <taxon>Metazoa</taxon>
        <taxon>Chordata</taxon>
        <taxon>Craniata</taxon>
        <taxon>Vertebrata</taxon>
        <taxon>Euteleostomi</taxon>
        <taxon>Actinopterygii</taxon>
        <taxon>Neopterygii</taxon>
        <taxon>Teleostei</taxon>
        <taxon>Neoteleostei</taxon>
        <taxon>Acanthomorphata</taxon>
        <taxon>Ovalentaria</taxon>
        <taxon>Atherinomorphae</taxon>
        <taxon>Cyprinodontiformes</taxon>
        <taxon>Goodeidae</taxon>
        <taxon>Characodon</taxon>
    </lineage>
</organism>
<name>A0ABU7D9U0_9TELE</name>
<evidence type="ECO:0000313" key="1">
    <source>
        <dbReference type="EMBL" id="MED6270925.1"/>
    </source>
</evidence>
<sequence length="91" mass="10662">PQKTGLVGEKMEQLLLAYQQQDKNDIYATRTAALAGLPIYLKEDSSDIFKTCKDEMEKVQLLWLLMWMKRRCLQEFLSHHAKCSSCLRIRL</sequence>
<feature type="non-terminal residue" evidence="1">
    <location>
        <position position="1"/>
    </location>
</feature>
<accession>A0ABU7D9U0</accession>
<keyword evidence="2" id="KW-1185">Reference proteome</keyword>
<dbReference type="Proteomes" id="UP001352852">
    <property type="component" value="Unassembled WGS sequence"/>
</dbReference>
<gene>
    <name evidence="1" type="ORF">CHARACLAT_015116</name>
</gene>
<reference evidence="1 2" key="1">
    <citation type="submission" date="2021-06" db="EMBL/GenBank/DDBJ databases">
        <authorList>
            <person name="Palmer J.M."/>
        </authorList>
    </citation>
    <scope>NUCLEOTIDE SEQUENCE [LARGE SCALE GENOMIC DNA]</scope>
    <source>
        <strain evidence="1 2">CL_MEX2019</strain>
        <tissue evidence="1">Muscle</tissue>
    </source>
</reference>
<proteinExistence type="predicted"/>